<evidence type="ECO:0000256" key="1">
    <source>
        <dbReference type="SAM" id="MobiDB-lite"/>
    </source>
</evidence>
<dbReference type="Proteomes" id="UP001274830">
    <property type="component" value="Unassembled WGS sequence"/>
</dbReference>
<reference evidence="3" key="1">
    <citation type="submission" date="2023-07" db="EMBL/GenBank/DDBJ databases">
        <title>Black Yeasts Isolated from many extreme environments.</title>
        <authorList>
            <person name="Coleine C."/>
            <person name="Stajich J.E."/>
            <person name="Selbmann L."/>
        </authorList>
    </citation>
    <scope>NUCLEOTIDE SEQUENCE</scope>
    <source>
        <strain evidence="3">CCFEE 5485</strain>
    </source>
</reference>
<comment type="caution">
    <text evidence="3">The sequence shown here is derived from an EMBL/GenBank/DDBJ whole genome shotgun (WGS) entry which is preliminary data.</text>
</comment>
<evidence type="ECO:0000313" key="4">
    <source>
        <dbReference type="Proteomes" id="UP001274830"/>
    </source>
</evidence>
<keyword evidence="4" id="KW-1185">Reference proteome</keyword>
<protein>
    <recommendedName>
        <fullName evidence="2">N-acetyltransferase domain-containing protein</fullName>
    </recommendedName>
</protein>
<sequence>MADAQVVIVVPSHKLGSQPWWPLLHSTIILSYQRKDIMAFPPSWTRLDAEPSAGAKGLSEELSPRGKLVVMLDQGTPIACAGVEPFRGEDWINDVTGLEPPPNDKPATSDPDLHTRSPQAGGDLVQDWEICCFCVHPDYRGHGISRTLIDNVLKVIKPLGARRLIANHSIEETGVMWPHLGFNTPVGKGSVLKKGFLPPGRSQEIEGLREDLHFRMGAMIL</sequence>
<dbReference type="CDD" id="cd04301">
    <property type="entry name" value="NAT_SF"/>
    <property type="match status" value="1"/>
</dbReference>
<accession>A0AAE1C0J5</accession>
<dbReference type="GO" id="GO:0016747">
    <property type="term" value="F:acyltransferase activity, transferring groups other than amino-acyl groups"/>
    <property type="evidence" value="ECO:0007669"/>
    <property type="project" value="InterPro"/>
</dbReference>
<proteinExistence type="predicted"/>
<dbReference type="PROSITE" id="PS51186">
    <property type="entry name" value="GNAT"/>
    <property type="match status" value="1"/>
</dbReference>
<name>A0AAE1C0J5_9PEZI</name>
<dbReference type="InterPro" id="IPR000182">
    <property type="entry name" value="GNAT_dom"/>
</dbReference>
<dbReference type="Gene3D" id="3.40.630.30">
    <property type="match status" value="1"/>
</dbReference>
<dbReference type="Pfam" id="PF00583">
    <property type="entry name" value="Acetyltransf_1"/>
    <property type="match status" value="1"/>
</dbReference>
<feature type="region of interest" description="Disordered" evidence="1">
    <location>
        <begin position="91"/>
        <end position="119"/>
    </location>
</feature>
<evidence type="ECO:0000313" key="3">
    <source>
        <dbReference type="EMBL" id="KAK3674063.1"/>
    </source>
</evidence>
<dbReference type="EMBL" id="JAUTXT010000021">
    <property type="protein sequence ID" value="KAK3674063.1"/>
    <property type="molecule type" value="Genomic_DNA"/>
</dbReference>
<dbReference type="SUPFAM" id="SSF55729">
    <property type="entry name" value="Acyl-CoA N-acyltransferases (Nat)"/>
    <property type="match status" value="1"/>
</dbReference>
<gene>
    <name evidence="3" type="ORF">LTR78_005910</name>
</gene>
<dbReference type="InterPro" id="IPR016181">
    <property type="entry name" value="Acyl_CoA_acyltransferase"/>
</dbReference>
<evidence type="ECO:0000259" key="2">
    <source>
        <dbReference type="PROSITE" id="PS51186"/>
    </source>
</evidence>
<feature type="domain" description="N-acetyltransferase" evidence="2">
    <location>
        <begin position="27"/>
        <end position="221"/>
    </location>
</feature>
<organism evidence="3 4">
    <name type="scientific">Recurvomyces mirabilis</name>
    <dbReference type="NCBI Taxonomy" id="574656"/>
    <lineage>
        <taxon>Eukaryota</taxon>
        <taxon>Fungi</taxon>
        <taxon>Dikarya</taxon>
        <taxon>Ascomycota</taxon>
        <taxon>Pezizomycotina</taxon>
        <taxon>Dothideomycetes</taxon>
        <taxon>Dothideomycetidae</taxon>
        <taxon>Mycosphaerellales</taxon>
        <taxon>Teratosphaeriaceae</taxon>
        <taxon>Recurvomyces</taxon>
    </lineage>
</organism>
<dbReference type="AlphaFoldDB" id="A0AAE1C0J5"/>